<dbReference type="Pfam" id="PF01960">
    <property type="entry name" value="ArgJ"/>
    <property type="match status" value="1"/>
</dbReference>
<accession>A0A8H3D910</accession>
<feature type="region of interest" description="Disordered" evidence="11">
    <location>
        <begin position="22"/>
        <end position="42"/>
    </location>
</feature>
<dbReference type="AlphaFoldDB" id="A0A8H3D910"/>
<comment type="function">
    <text evidence="10">Catalyzes two activities which are involved in the cyclic version of arginine biosynthesis: the synthesis of acetylglutamate from glutamate and acetyl-CoA, and of ornithine by transacetylation between acetylornithine and glutamate.</text>
</comment>
<feature type="chain" id="PRO_5035028347" description="Arginine biosynthesis bifunctional protein ArgJ alpha chain" evidence="10">
    <location>
        <begin position="1"/>
        <end position="244"/>
    </location>
</feature>
<organism evidence="12 13">
    <name type="scientific">Rhizoctonia solani</name>
    <dbReference type="NCBI Taxonomy" id="456999"/>
    <lineage>
        <taxon>Eukaryota</taxon>
        <taxon>Fungi</taxon>
        <taxon>Dikarya</taxon>
        <taxon>Basidiomycota</taxon>
        <taxon>Agaricomycotina</taxon>
        <taxon>Agaricomycetes</taxon>
        <taxon>Cantharellales</taxon>
        <taxon>Ceratobasidiaceae</taxon>
        <taxon>Rhizoctonia</taxon>
    </lineage>
</organism>
<dbReference type="Gene3D" id="3.30.2330.10">
    <property type="entry name" value="arginine biosynthesis bifunctional protein suprefamily"/>
    <property type="match status" value="1"/>
</dbReference>
<sequence>MILASRPTPLLAFAPLGRRFLSSSRTHKMPRPTPSKTHLHQPIPDSHFPQGYIVSSIHAGVKKKAGVLDLGILLSTSPQTSGAACFTRNAFKAAPVQVSTEVLKSSEGRVRSLVVNSGCANAVTGSKGLKDAWAMAASTDALGRELTQSGGGYETLVMSTGVIGQHLPIDKITNAISSDGIKSNLGLSFGHWEGLARAFMTTDTFPKLRARKFTVRGKEVKIAGIDKGAGMIHPNMGPPGLPHATLLGVIATDAGVTPRSLQTALTYAIDRSFNSISVDGDMSTNDTVIAFANGAAFGDGAPEIDEETHPEEYIQFRDELTSFATELASLVVRDGEGATKFVTVTVEGAPSYEDAHKVASTISTSALVKCALYGEDANWGRILCAVGYTSLPSGTPINPTKVSVSFVPDEGSANRTPLQLLTNGEPEPANEERASEILQREDLEIRVQLGLGKESARYYTCDFSHEYVTINADEDRASEILEREDLEIRVQLGLGKESANYYTCDFSHEYVTINGDYRS</sequence>
<evidence type="ECO:0000256" key="5">
    <source>
        <dbReference type="ARBA" id="ARBA00022679"/>
    </source>
</evidence>
<protein>
    <recommendedName>
        <fullName evidence="10">Arginine biosynthesis bifunctional protein ArgJ, mitochondrial</fullName>
    </recommendedName>
    <domain>
        <recommendedName>
            <fullName evidence="10">Glutamate N-acetyltransferase</fullName>
            <shortName evidence="10">GAT</shortName>
            <ecNumber evidence="10">2.3.1.35</ecNumber>
        </recommendedName>
        <alternativeName>
            <fullName evidence="10">Ornithine acetyltransferase</fullName>
            <shortName evidence="10">OATase</shortName>
        </alternativeName>
        <alternativeName>
            <fullName evidence="10">Ornithine transacetylase</fullName>
        </alternativeName>
    </domain>
    <domain>
        <recommendedName>
            <fullName evidence="10">Amino-acid acetyltransferase</fullName>
            <ecNumber evidence="10">2.3.1.1</ecNumber>
        </recommendedName>
        <alternativeName>
            <fullName evidence="10">N-acetylglutamate synthase</fullName>
            <shortName evidence="10">AGS</shortName>
        </alternativeName>
    </domain>
    <component>
        <recommendedName>
            <fullName evidence="10">Arginine biosynthesis bifunctional protein ArgJ alpha chain</fullName>
        </recommendedName>
    </component>
    <component>
        <recommendedName>
            <fullName evidence="10">Arginine biosynthesis bifunctional protein ArgJ beta chain</fullName>
        </recommendedName>
    </component>
</protein>
<name>A0A8H3D910_9AGAM</name>
<feature type="binding site" evidence="10">
    <location>
        <position position="471"/>
    </location>
    <ligand>
        <name>substrate</name>
    </ligand>
</feature>
<feature type="binding site" evidence="10">
    <location>
        <position position="201"/>
    </location>
    <ligand>
        <name>substrate</name>
    </ligand>
</feature>
<dbReference type="NCBIfam" id="NF003802">
    <property type="entry name" value="PRK05388.1"/>
    <property type="match status" value="1"/>
</dbReference>
<comment type="catalytic activity">
    <reaction evidence="10">
        <text>N(2)-acetyl-L-ornithine + L-glutamate = N-acetyl-L-glutamate + L-ornithine</text>
        <dbReference type="Rhea" id="RHEA:15349"/>
        <dbReference type="ChEBI" id="CHEBI:29985"/>
        <dbReference type="ChEBI" id="CHEBI:44337"/>
        <dbReference type="ChEBI" id="CHEBI:46911"/>
        <dbReference type="ChEBI" id="CHEBI:57805"/>
        <dbReference type="EC" id="2.3.1.35"/>
    </reaction>
</comment>
<comment type="similarity">
    <text evidence="2 10">Belongs to the ArgJ family.</text>
</comment>
<comment type="subunit">
    <text evidence="10">Heterodimer of an alpha and a beta chain.</text>
</comment>
<feature type="chain" id="PRO_5035028348" description="Arginine biosynthesis bifunctional protein ArgJ beta chain" evidence="10">
    <location>
        <begin position="245"/>
        <end position="519"/>
    </location>
</feature>
<feature type="site" description="Involved in the stabilization of negative charge on the oxyanion by the formation of the oxyanion hole" evidence="10">
    <location>
        <position position="161"/>
    </location>
</feature>
<dbReference type="InterPro" id="IPR016117">
    <property type="entry name" value="ArgJ-like_dom_sf"/>
</dbReference>
<keyword evidence="6 10" id="KW-0068">Autocatalytic cleavage</keyword>
<dbReference type="EMBL" id="CAJMWZ010006126">
    <property type="protein sequence ID" value="CAE6516201.1"/>
    <property type="molecule type" value="Genomic_DNA"/>
</dbReference>
<feature type="binding site" evidence="10">
    <location>
        <position position="336"/>
    </location>
    <ligand>
        <name>substrate</name>
    </ligand>
</feature>
<evidence type="ECO:0000256" key="10">
    <source>
        <dbReference type="HAMAP-Rule" id="MF_03124"/>
    </source>
</evidence>
<comment type="subcellular location">
    <subcellularLocation>
        <location evidence="1 10">Mitochondrion matrix</location>
    </subcellularLocation>
</comment>
<dbReference type="CDD" id="cd02152">
    <property type="entry name" value="OAT"/>
    <property type="match status" value="1"/>
</dbReference>
<dbReference type="GO" id="GO:0006592">
    <property type="term" value="P:ornithine biosynthetic process"/>
    <property type="evidence" value="ECO:0007669"/>
    <property type="project" value="TreeGrafter"/>
</dbReference>
<evidence type="ECO:0000256" key="8">
    <source>
        <dbReference type="ARBA" id="ARBA00023268"/>
    </source>
</evidence>
<dbReference type="EC" id="2.3.1.35" evidence="10"/>
<dbReference type="EC" id="2.3.1.1" evidence="10"/>
<dbReference type="FunFam" id="3.10.20.340:FF:000002">
    <property type="entry name" value="Arginine biosynthesis bifunctional protein ArgJ, mitochondrial"/>
    <property type="match status" value="1"/>
</dbReference>
<feature type="binding site" evidence="10">
    <location>
        <position position="245"/>
    </location>
    <ligand>
        <name>substrate</name>
    </ligand>
</feature>
<dbReference type="UniPathway" id="UPA00068">
    <property type="reaction ID" value="UER00106"/>
</dbReference>
<feature type="site" description="Cleavage; by autolysis" evidence="10">
    <location>
        <begin position="244"/>
        <end position="245"/>
    </location>
</feature>
<dbReference type="GO" id="GO:0004042">
    <property type="term" value="F:L-glutamate N-acetyltransferase activity"/>
    <property type="evidence" value="ECO:0007669"/>
    <property type="project" value="UniProtKB-UniRule"/>
</dbReference>
<comment type="pathway">
    <text evidence="10">Amino-acid biosynthesis; L-arginine biosynthesis; L-ornithine and N-acetyl-L-glutamate from L-glutamate and N(2)-acetyl-L-ornithine (cyclic): step 1/1.</text>
</comment>
<evidence type="ECO:0000256" key="4">
    <source>
        <dbReference type="ARBA" id="ARBA00022605"/>
    </source>
</evidence>
<evidence type="ECO:0000313" key="12">
    <source>
        <dbReference type="EMBL" id="CAE6516201.1"/>
    </source>
</evidence>
<evidence type="ECO:0000256" key="2">
    <source>
        <dbReference type="ARBA" id="ARBA00006774"/>
    </source>
</evidence>
<comment type="caution">
    <text evidence="10">Lacks conserved residue(s) required for the propagation of feature annotation.</text>
</comment>
<keyword evidence="5 10" id="KW-0808">Transferase</keyword>
<dbReference type="Proteomes" id="UP000663850">
    <property type="component" value="Unassembled WGS sequence"/>
</dbReference>
<evidence type="ECO:0000313" key="13">
    <source>
        <dbReference type="Proteomes" id="UP000663850"/>
    </source>
</evidence>
<reference evidence="12" key="1">
    <citation type="submission" date="2021-01" db="EMBL/GenBank/DDBJ databases">
        <authorList>
            <person name="Kaushik A."/>
        </authorList>
    </citation>
    <scope>NUCLEOTIDE SEQUENCE</scope>
    <source>
        <strain evidence="12">Type strain: AG8-Rh-89/</strain>
    </source>
</reference>
<dbReference type="NCBIfam" id="TIGR00120">
    <property type="entry name" value="ArgJ"/>
    <property type="match status" value="1"/>
</dbReference>
<dbReference type="SUPFAM" id="SSF56266">
    <property type="entry name" value="DmpA/ArgJ-like"/>
    <property type="match status" value="2"/>
</dbReference>
<keyword evidence="7 10" id="KW-0496">Mitochondrion</keyword>
<evidence type="ECO:0000256" key="1">
    <source>
        <dbReference type="ARBA" id="ARBA00004305"/>
    </source>
</evidence>
<feature type="site" description="Involved in the stabilization of negative charge on the oxyanion by the formation of the oxyanion hole" evidence="10">
    <location>
        <position position="160"/>
    </location>
</feature>
<keyword evidence="3 10" id="KW-0055">Arginine biosynthesis</keyword>
<comment type="PTM">
    <text evidence="10">The alpha and beta chains are autoproteolytically processed from a single precursor protein within the mitochondrion.</text>
</comment>
<dbReference type="Gene3D" id="3.10.20.340">
    <property type="entry name" value="ArgJ beta chain, C-terminal domain"/>
    <property type="match status" value="2"/>
</dbReference>
<gene>
    <name evidence="12" type="ORF">RDB_LOCUS112343</name>
</gene>
<proteinExistence type="inferred from homology"/>
<evidence type="ECO:0000256" key="11">
    <source>
        <dbReference type="SAM" id="MobiDB-lite"/>
    </source>
</evidence>
<comment type="caution">
    <text evidence="12">The sequence shown here is derived from an EMBL/GenBank/DDBJ whole genome shotgun (WGS) entry which is preliminary data.</text>
</comment>
<keyword evidence="9 10" id="KW-0012">Acyltransferase</keyword>
<evidence type="ECO:0000256" key="3">
    <source>
        <dbReference type="ARBA" id="ARBA00022571"/>
    </source>
</evidence>
<dbReference type="GO" id="GO:0004358">
    <property type="term" value="F:L-glutamate N-acetyltransferase activity, acting on acetyl-L-ornithine as donor"/>
    <property type="evidence" value="ECO:0007669"/>
    <property type="project" value="UniProtKB-UniRule"/>
</dbReference>
<evidence type="ECO:0000256" key="9">
    <source>
        <dbReference type="ARBA" id="ARBA00023315"/>
    </source>
</evidence>
<comment type="pathway">
    <text evidence="10">Amino-acid biosynthesis; L-arginine biosynthesis; N(2)-acetyl-L-ornithine from L-glutamate: step 1/4.</text>
</comment>
<evidence type="ECO:0000256" key="7">
    <source>
        <dbReference type="ARBA" id="ARBA00023128"/>
    </source>
</evidence>
<dbReference type="GO" id="GO:0005759">
    <property type="term" value="C:mitochondrial matrix"/>
    <property type="evidence" value="ECO:0007669"/>
    <property type="project" value="UniProtKB-SubCell"/>
</dbReference>
<dbReference type="HAMAP" id="MF_01106">
    <property type="entry name" value="ArgJ"/>
    <property type="match status" value="1"/>
</dbReference>
<dbReference type="GO" id="GO:0006526">
    <property type="term" value="P:L-arginine biosynthetic process"/>
    <property type="evidence" value="ECO:0007669"/>
    <property type="project" value="UniProtKB-UniRule"/>
</dbReference>
<dbReference type="FunFam" id="3.30.2330.10:FF:000001">
    <property type="entry name" value="Arginine biosynthesis bifunctional protein ArgJ, mitochondrial"/>
    <property type="match status" value="1"/>
</dbReference>
<keyword evidence="8 10" id="KW-0511">Multifunctional enzyme</keyword>
<dbReference type="InterPro" id="IPR002813">
    <property type="entry name" value="Arg_biosynth_ArgJ"/>
</dbReference>
<dbReference type="InterPro" id="IPR042195">
    <property type="entry name" value="ArgJ_beta_C"/>
</dbReference>
<dbReference type="PANTHER" id="PTHR23100">
    <property type="entry name" value="ARGININE BIOSYNTHESIS BIFUNCTIONAL PROTEIN ARGJ"/>
    <property type="match status" value="1"/>
</dbReference>
<keyword evidence="4 10" id="KW-0028">Amino-acid biosynthesis</keyword>
<dbReference type="PANTHER" id="PTHR23100:SF0">
    <property type="entry name" value="ARGININE BIOSYNTHESIS BIFUNCTIONAL PROTEIN ARGJ, MITOCHONDRIAL"/>
    <property type="match status" value="1"/>
</dbReference>
<feature type="binding site" evidence="10">
    <location>
        <position position="227"/>
    </location>
    <ligand>
        <name>substrate</name>
    </ligand>
</feature>
<comment type="catalytic activity">
    <reaction evidence="10">
        <text>L-glutamate + acetyl-CoA = N-acetyl-L-glutamate + CoA + H(+)</text>
        <dbReference type="Rhea" id="RHEA:24292"/>
        <dbReference type="ChEBI" id="CHEBI:15378"/>
        <dbReference type="ChEBI" id="CHEBI:29985"/>
        <dbReference type="ChEBI" id="CHEBI:44337"/>
        <dbReference type="ChEBI" id="CHEBI:57287"/>
        <dbReference type="ChEBI" id="CHEBI:57288"/>
        <dbReference type="EC" id="2.3.1.1"/>
    </reaction>
</comment>
<dbReference type="Gene3D" id="3.60.70.12">
    <property type="entry name" value="L-amino peptidase D-ALA esterase/amidase"/>
    <property type="match status" value="1"/>
</dbReference>
<feature type="active site" description="Nucleophile" evidence="10">
    <location>
        <position position="245"/>
    </location>
</feature>
<evidence type="ECO:0000256" key="6">
    <source>
        <dbReference type="ARBA" id="ARBA00022813"/>
    </source>
</evidence>